<evidence type="ECO:0000313" key="2">
    <source>
        <dbReference type="Proteomes" id="UP001595735"/>
    </source>
</evidence>
<dbReference type="EMBL" id="JBHRYO010000002">
    <property type="protein sequence ID" value="MFC3755402.1"/>
    <property type="molecule type" value="Genomic_DNA"/>
</dbReference>
<sequence length="270" mass="31459">MRIAIISTLLLSFLSCKKDKQSNSNTVPVDTAQVSTPKTDTLTAKPPQQEMFQFVTELCNNKGYFDSNKYSREEIEGTYKLWFELSGSLLNTPFVHNLKDLTEVRNNQDKVLAKLDKDFAKRKAQIQNLKVVNTPYWQDIKKKTYEELVQTYEKWKIQIVAYSNPSVLLKNDKCQNFSKALNSTDDQMFAEWKKLREEMSKRNGNPQRVMDEYNEQLNSSDNKDYAIIDLMTFGWGNCVNDKIQRVSHDEKINDEFNALFIKIDSECDEP</sequence>
<dbReference type="RefSeq" id="WP_378169746.1">
    <property type="nucleotide sequence ID" value="NZ_JBHRYO010000002.1"/>
</dbReference>
<proteinExistence type="predicted"/>
<name>A0ABV7XRG9_9FLAO</name>
<keyword evidence="2" id="KW-1185">Reference proteome</keyword>
<dbReference type="Proteomes" id="UP001595735">
    <property type="component" value="Unassembled WGS sequence"/>
</dbReference>
<reference evidence="2" key="1">
    <citation type="journal article" date="2019" name="Int. J. Syst. Evol. Microbiol.">
        <title>The Global Catalogue of Microorganisms (GCM) 10K type strain sequencing project: providing services to taxonomists for standard genome sequencing and annotation.</title>
        <authorList>
            <consortium name="The Broad Institute Genomics Platform"/>
            <consortium name="The Broad Institute Genome Sequencing Center for Infectious Disease"/>
            <person name="Wu L."/>
            <person name="Ma J."/>
        </authorList>
    </citation>
    <scope>NUCLEOTIDE SEQUENCE [LARGE SCALE GENOMIC DNA]</scope>
    <source>
        <strain evidence="2">CECT 7798</strain>
    </source>
</reference>
<organism evidence="1 2">
    <name type="scientific">Chryseobacterium tructae</name>
    <dbReference type="NCBI Taxonomy" id="1037380"/>
    <lineage>
        <taxon>Bacteria</taxon>
        <taxon>Pseudomonadati</taxon>
        <taxon>Bacteroidota</taxon>
        <taxon>Flavobacteriia</taxon>
        <taxon>Flavobacteriales</taxon>
        <taxon>Weeksellaceae</taxon>
        <taxon>Chryseobacterium group</taxon>
        <taxon>Chryseobacterium</taxon>
    </lineage>
</organism>
<evidence type="ECO:0008006" key="3">
    <source>
        <dbReference type="Google" id="ProtNLM"/>
    </source>
</evidence>
<evidence type="ECO:0000313" key="1">
    <source>
        <dbReference type="EMBL" id="MFC3755402.1"/>
    </source>
</evidence>
<dbReference type="PROSITE" id="PS51257">
    <property type="entry name" value="PROKAR_LIPOPROTEIN"/>
    <property type="match status" value="1"/>
</dbReference>
<gene>
    <name evidence="1" type="ORF">ACFONJ_05400</name>
</gene>
<accession>A0ABV7XRG9</accession>
<protein>
    <recommendedName>
        <fullName evidence="3">DUF1311 domain-containing protein</fullName>
    </recommendedName>
</protein>
<comment type="caution">
    <text evidence="1">The sequence shown here is derived from an EMBL/GenBank/DDBJ whole genome shotgun (WGS) entry which is preliminary data.</text>
</comment>